<dbReference type="RefSeq" id="WP_162336865.1">
    <property type="nucleotide sequence ID" value="NZ_JBHSRQ010000004.1"/>
</dbReference>
<evidence type="ECO:0000313" key="8">
    <source>
        <dbReference type="Proteomes" id="UP000781710"/>
    </source>
</evidence>
<evidence type="ECO:0000256" key="1">
    <source>
        <dbReference type="ARBA" id="ARBA00004651"/>
    </source>
</evidence>
<evidence type="ECO:0000256" key="5">
    <source>
        <dbReference type="ARBA" id="ARBA00023136"/>
    </source>
</evidence>
<feature type="transmembrane region" description="Helical" evidence="6">
    <location>
        <begin position="184"/>
        <end position="201"/>
    </location>
</feature>
<feature type="transmembrane region" description="Helical" evidence="6">
    <location>
        <begin position="207"/>
        <end position="229"/>
    </location>
</feature>
<reference evidence="7 8" key="1">
    <citation type="submission" date="2017-10" db="EMBL/GenBank/DDBJ databases">
        <title>Whole genome sequencing of members of genus Pseudoxanthomonas.</title>
        <authorList>
            <person name="Kumar S."/>
            <person name="Bansal K."/>
            <person name="Kaur A."/>
            <person name="Patil P."/>
            <person name="Sharma S."/>
            <person name="Patil P.B."/>
        </authorList>
    </citation>
    <scope>NUCLEOTIDE SEQUENCE [LARGE SCALE GENOMIC DNA]</scope>
    <source>
        <strain evidence="7 8">DSM 17109</strain>
    </source>
</reference>
<feature type="transmembrane region" description="Helical" evidence="6">
    <location>
        <begin position="117"/>
        <end position="142"/>
    </location>
</feature>
<keyword evidence="4 6" id="KW-1133">Transmembrane helix</keyword>
<accession>A0ABQ6ZK33</accession>
<organism evidence="7 8">
    <name type="scientific">Pseudoxanthomonas japonensis</name>
    <dbReference type="NCBI Taxonomy" id="69284"/>
    <lineage>
        <taxon>Bacteria</taxon>
        <taxon>Pseudomonadati</taxon>
        <taxon>Pseudomonadota</taxon>
        <taxon>Gammaproteobacteria</taxon>
        <taxon>Lysobacterales</taxon>
        <taxon>Lysobacteraceae</taxon>
        <taxon>Pseudoxanthomonas</taxon>
    </lineage>
</organism>
<evidence type="ECO:0000256" key="2">
    <source>
        <dbReference type="ARBA" id="ARBA00022475"/>
    </source>
</evidence>
<feature type="transmembrane region" description="Helical" evidence="6">
    <location>
        <begin position="40"/>
        <end position="64"/>
    </location>
</feature>
<dbReference type="Proteomes" id="UP000781710">
    <property type="component" value="Unassembled WGS sequence"/>
</dbReference>
<evidence type="ECO:0000256" key="4">
    <source>
        <dbReference type="ARBA" id="ARBA00022989"/>
    </source>
</evidence>
<dbReference type="InterPro" id="IPR022791">
    <property type="entry name" value="L-PG_synthase/AglD"/>
</dbReference>
<evidence type="ECO:0000313" key="7">
    <source>
        <dbReference type="EMBL" id="KAF1726508.1"/>
    </source>
</evidence>
<feature type="transmembrane region" description="Helical" evidence="6">
    <location>
        <begin position="154"/>
        <end position="172"/>
    </location>
</feature>
<evidence type="ECO:0000256" key="6">
    <source>
        <dbReference type="SAM" id="Phobius"/>
    </source>
</evidence>
<comment type="caution">
    <text evidence="7">The sequence shown here is derived from an EMBL/GenBank/DDBJ whole genome shotgun (WGS) entry which is preliminary data.</text>
</comment>
<dbReference type="EMBL" id="PDWW01000004">
    <property type="protein sequence ID" value="KAF1726508.1"/>
    <property type="molecule type" value="Genomic_DNA"/>
</dbReference>
<feature type="transmembrane region" description="Helical" evidence="6">
    <location>
        <begin position="280"/>
        <end position="305"/>
    </location>
</feature>
<gene>
    <name evidence="7" type="ORF">CSC78_05295</name>
</gene>
<keyword evidence="5 6" id="KW-0472">Membrane</keyword>
<dbReference type="Pfam" id="PF03706">
    <property type="entry name" value="LPG_synthase_TM"/>
    <property type="match status" value="1"/>
</dbReference>
<name>A0ABQ6ZK33_9GAMM</name>
<keyword evidence="3 6" id="KW-0812">Transmembrane</keyword>
<keyword evidence="8" id="KW-1185">Reference proteome</keyword>
<feature type="transmembrane region" description="Helical" evidence="6">
    <location>
        <begin position="236"/>
        <end position="260"/>
    </location>
</feature>
<evidence type="ECO:0000256" key="3">
    <source>
        <dbReference type="ARBA" id="ARBA00022692"/>
    </source>
</evidence>
<evidence type="ECO:0008006" key="9">
    <source>
        <dbReference type="Google" id="ProtNLM"/>
    </source>
</evidence>
<sequence>MRRHWRIAAGILALALTVYFLVVASRTLDPALLRQAFSSFGVWLAVCIAAVLYAFIVPVTGWAWSVLLRVRSECWSPSVLSMTIGLSQLAKYIPGNIAQHAARAAIAMRQGMATTSLVATVAQETVLAITASVVVGVLALLASGRGLASLGPDHVLVLTVSMGALCIAVLLLPGSRSLRRFRRSGKVAGLLAALATLPGWRATGKAFSAYAFNYLLIGVGLWGVSIALGESTGLTYLVVTSAFALSWLLGFMTPGSPAGLGAREGIMLMLLQGAADSERLVVFVLLARVVTMVGDAFCFVGAVLLQARIRRAEASR</sequence>
<proteinExistence type="predicted"/>
<protein>
    <recommendedName>
        <fullName evidence="9">Integral membrane protein</fullName>
    </recommendedName>
</protein>
<keyword evidence="2" id="KW-1003">Cell membrane</keyword>
<comment type="subcellular location">
    <subcellularLocation>
        <location evidence="1">Cell membrane</location>
        <topology evidence="1">Multi-pass membrane protein</topology>
    </subcellularLocation>
</comment>